<evidence type="ECO:0000313" key="2">
    <source>
        <dbReference type="Proteomes" id="UP000636888"/>
    </source>
</evidence>
<dbReference type="RefSeq" id="WP_199383007.1">
    <property type="nucleotide sequence ID" value="NZ_JAEMHM010000004.1"/>
</dbReference>
<organism evidence="1 2">
    <name type="scientific">Geomesophilobacter sediminis</name>
    <dbReference type="NCBI Taxonomy" id="2798584"/>
    <lineage>
        <taxon>Bacteria</taxon>
        <taxon>Pseudomonadati</taxon>
        <taxon>Thermodesulfobacteriota</taxon>
        <taxon>Desulfuromonadia</taxon>
        <taxon>Geobacterales</taxon>
        <taxon>Geobacteraceae</taxon>
        <taxon>Geomesophilobacter</taxon>
    </lineage>
</organism>
<dbReference type="Proteomes" id="UP000636888">
    <property type="component" value="Unassembled WGS sequence"/>
</dbReference>
<proteinExistence type="predicted"/>
<protein>
    <submittedName>
        <fullName evidence="1">Uncharacterized protein</fullName>
    </submittedName>
</protein>
<accession>A0A8J7LY64</accession>
<dbReference type="EMBL" id="JAEMHM010000004">
    <property type="protein sequence ID" value="MBJ6724162.1"/>
    <property type="molecule type" value="Genomic_DNA"/>
</dbReference>
<name>A0A8J7LY64_9BACT</name>
<reference evidence="1" key="1">
    <citation type="submission" date="2020-12" db="EMBL/GenBank/DDBJ databases">
        <title>Geomonas sp. Red875, isolated from river sediment.</title>
        <authorList>
            <person name="Xu Z."/>
            <person name="Zhang Z."/>
            <person name="Masuda Y."/>
            <person name="Itoh H."/>
            <person name="Senoo K."/>
        </authorList>
    </citation>
    <scope>NUCLEOTIDE SEQUENCE</scope>
    <source>
        <strain evidence="1">Red875</strain>
    </source>
</reference>
<comment type="caution">
    <text evidence="1">The sequence shown here is derived from an EMBL/GenBank/DDBJ whole genome shotgun (WGS) entry which is preliminary data.</text>
</comment>
<sequence length="50" mass="5894">MKTVELIVEEKEWNPQEPRFTLDVLVHLQIDVVDLKKRTMVKAAGEKWDS</sequence>
<gene>
    <name evidence="1" type="ORF">JFN93_05525</name>
</gene>
<evidence type="ECO:0000313" key="1">
    <source>
        <dbReference type="EMBL" id="MBJ6724162.1"/>
    </source>
</evidence>
<keyword evidence="2" id="KW-1185">Reference proteome</keyword>
<dbReference type="AlphaFoldDB" id="A0A8J7LY64"/>